<evidence type="ECO:0000256" key="4">
    <source>
        <dbReference type="PIRNR" id="PIRNR037489"/>
    </source>
</evidence>
<dbReference type="Proteomes" id="UP000323166">
    <property type="component" value="Unassembled WGS sequence"/>
</dbReference>
<evidence type="ECO:0000256" key="5">
    <source>
        <dbReference type="PIRSR" id="PIRSR602678-1"/>
    </source>
</evidence>
<feature type="binding site" evidence="5">
    <location>
        <position position="72"/>
    </location>
    <ligand>
        <name>a divalent metal cation</name>
        <dbReference type="ChEBI" id="CHEBI:60240"/>
        <label>1</label>
    </ligand>
</feature>
<evidence type="ECO:0000256" key="3">
    <source>
        <dbReference type="ARBA" id="ARBA00022723"/>
    </source>
</evidence>
<comment type="caution">
    <text evidence="6">The sequence shown here is derived from an EMBL/GenBank/DDBJ whole genome shotgun (WGS) entry which is preliminary data.</text>
</comment>
<gene>
    <name evidence="6" type="ORF">LX24_00503</name>
</gene>
<dbReference type="InterPro" id="IPR002678">
    <property type="entry name" value="DUF34/NIF3"/>
</dbReference>
<name>A0A5S4ZWR2_9FIRM</name>
<reference evidence="6 7" key="1">
    <citation type="submission" date="2019-07" db="EMBL/GenBank/DDBJ databases">
        <title>Genomic Encyclopedia of Type Strains, Phase I: the one thousand microbial genomes (KMG-I) project.</title>
        <authorList>
            <person name="Kyrpides N."/>
        </authorList>
    </citation>
    <scope>NUCLEOTIDE SEQUENCE [LARGE SCALE GENOMIC DNA]</scope>
    <source>
        <strain evidence="6 7">DSM 6562</strain>
    </source>
</reference>
<dbReference type="Gene3D" id="3.30.70.120">
    <property type="match status" value="1"/>
</dbReference>
<feature type="binding site" evidence="5">
    <location>
        <position position="110"/>
    </location>
    <ligand>
        <name>a divalent metal cation</name>
        <dbReference type="ChEBI" id="CHEBI:60240"/>
        <label>1</label>
    </ligand>
</feature>
<keyword evidence="7" id="KW-1185">Reference proteome</keyword>
<dbReference type="InterPro" id="IPR017221">
    <property type="entry name" value="DUF34/NIF3_bac"/>
</dbReference>
<dbReference type="Gene3D" id="3.40.1390.30">
    <property type="entry name" value="NIF3 (NGG1p interacting factor 3)-like"/>
    <property type="match status" value="1"/>
</dbReference>
<evidence type="ECO:0000313" key="6">
    <source>
        <dbReference type="EMBL" id="TYO97312.1"/>
    </source>
</evidence>
<sequence length="383" mass="40876">MVDRAKVVTAGDLVRVMERLAPPQLAEEWDNSGWQVGDPDAVVQRVLLALDVTPEVVEEAERQGVQLIISHHPMFLKGIKNVRRDSPAGDLVFRLIRAGIGVYAAHTNLDSARGGVNDVLARALELKQTEVLHPVQYQRLTKLVVFVPVTHAGVVREALGQAGAGYIGNYSHCTFNIAGTGTFCPGEGTNPFIGTTGRLEQVEEVRIETIVKQEDISGVVQAMLKAHPYEEVAYDLYPLENKGAARGLGRIGRLAEPVALADFAAKVQKVLQAGCLRYGGASNRAVQYVAVCGGSGGDFWPLARQKGADVLVTGDVRYHAARDMLAAGMCFIDAGHFATERVILPVLHNHLTTGLAGAGLAVDISIAACEAEPWCQLGSGAGC</sequence>
<evidence type="ECO:0000256" key="1">
    <source>
        <dbReference type="ARBA" id="ARBA00006964"/>
    </source>
</evidence>
<dbReference type="PANTHER" id="PTHR13799">
    <property type="entry name" value="NGG1 INTERACTING FACTOR 3"/>
    <property type="match status" value="1"/>
</dbReference>
<dbReference type="RefSeq" id="WP_166510561.1">
    <property type="nucleotide sequence ID" value="NZ_VNHM01000002.1"/>
</dbReference>
<dbReference type="SUPFAM" id="SSF102705">
    <property type="entry name" value="NIF3 (NGG1p interacting factor 3)-like"/>
    <property type="match status" value="1"/>
</dbReference>
<proteinExistence type="inferred from homology"/>
<dbReference type="InterPro" id="IPR036069">
    <property type="entry name" value="DUF34/NIF3_sf"/>
</dbReference>
<feature type="binding site" evidence="5">
    <location>
        <position position="71"/>
    </location>
    <ligand>
        <name>a divalent metal cation</name>
        <dbReference type="ChEBI" id="CHEBI:60240"/>
        <label>1</label>
    </ligand>
</feature>
<evidence type="ECO:0000313" key="7">
    <source>
        <dbReference type="Proteomes" id="UP000323166"/>
    </source>
</evidence>
<dbReference type="GO" id="GO:0005737">
    <property type="term" value="C:cytoplasm"/>
    <property type="evidence" value="ECO:0007669"/>
    <property type="project" value="TreeGrafter"/>
</dbReference>
<dbReference type="FunFam" id="3.40.1390.30:FF:000001">
    <property type="entry name" value="GTP cyclohydrolase 1 type 2"/>
    <property type="match status" value="1"/>
</dbReference>
<dbReference type="GO" id="GO:0046872">
    <property type="term" value="F:metal ion binding"/>
    <property type="evidence" value="ECO:0007669"/>
    <property type="project" value="UniProtKB-UniRule"/>
</dbReference>
<dbReference type="EMBL" id="VNHM01000002">
    <property type="protein sequence ID" value="TYO97312.1"/>
    <property type="molecule type" value="Genomic_DNA"/>
</dbReference>
<dbReference type="PANTHER" id="PTHR13799:SF14">
    <property type="entry name" value="GTP CYCLOHYDROLASE 1 TYPE 2 HOMOLOG"/>
    <property type="match status" value="1"/>
</dbReference>
<dbReference type="AlphaFoldDB" id="A0A5S4ZWR2"/>
<evidence type="ECO:0000256" key="2">
    <source>
        <dbReference type="ARBA" id="ARBA00022112"/>
    </source>
</evidence>
<feature type="binding site" evidence="5">
    <location>
        <position position="340"/>
    </location>
    <ligand>
        <name>a divalent metal cation</name>
        <dbReference type="ChEBI" id="CHEBI:60240"/>
        <label>1</label>
    </ligand>
</feature>
<feature type="binding site" evidence="5">
    <location>
        <position position="336"/>
    </location>
    <ligand>
        <name>a divalent metal cation</name>
        <dbReference type="ChEBI" id="CHEBI:60240"/>
        <label>1</label>
    </ligand>
</feature>
<keyword evidence="3 4" id="KW-0479">Metal-binding</keyword>
<accession>A0A5S4ZWR2</accession>
<organism evidence="6 7">
    <name type="scientific">Desulfallas thermosapovorans DSM 6562</name>
    <dbReference type="NCBI Taxonomy" id="1121431"/>
    <lineage>
        <taxon>Bacteria</taxon>
        <taxon>Bacillati</taxon>
        <taxon>Bacillota</taxon>
        <taxon>Clostridia</taxon>
        <taxon>Eubacteriales</taxon>
        <taxon>Desulfallaceae</taxon>
        <taxon>Desulfallas</taxon>
    </lineage>
</organism>
<dbReference type="NCBIfam" id="TIGR00486">
    <property type="entry name" value="YbgI_SA1388"/>
    <property type="match status" value="1"/>
</dbReference>
<dbReference type="PIRSF" id="PIRSF037489">
    <property type="entry name" value="UCP037489_NIF3_YqfO"/>
    <property type="match status" value="1"/>
</dbReference>
<comment type="similarity">
    <text evidence="1 4">Belongs to the GTP cyclohydrolase I type 2/NIF3 family.</text>
</comment>
<dbReference type="FunFam" id="3.30.70.120:FF:000006">
    <property type="entry name" value="GTP cyclohydrolase 1 type 2 homolog"/>
    <property type="match status" value="1"/>
</dbReference>
<dbReference type="Pfam" id="PF01784">
    <property type="entry name" value="DUF34_NIF3"/>
    <property type="match status" value="1"/>
</dbReference>
<dbReference type="InterPro" id="IPR015867">
    <property type="entry name" value="N-reg_PII/ATP_PRibTrfase_C"/>
</dbReference>
<protein>
    <recommendedName>
        <fullName evidence="2 4">GTP cyclohydrolase 1 type 2 homolog</fullName>
    </recommendedName>
</protein>